<dbReference type="RefSeq" id="WP_169198941.1">
    <property type="nucleotide sequence ID" value="NZ_WTVH02000010.1"/>
</dbReference>
<dbReference type="Proteomes" id="UP000601990">
    <property type="component" value="Unassembled WGS sequence"/>
</dbReference>
<name>A0ABX1N326_9RHOO</name>
<feature type="domain" description="CBS" evidence="3">
    <location>
        <begin position="81"/>
        <end position="136"/>
    </location>
</feature>
<dbReference type="InterPro" id="IPR046342">
    <property type="entry name" value="CBS_dom_sf"/>
</dbReference>
<dbReference type="SMART" id="SM00116">
    <property type="entry name" value="CBS"/>
    <property type="match status" value="2"/>
</dbReference>
<organism evidence="4 5">
    <name type="scientific">Aromatoleum buckelii</name>
    <dbReference type="NCBI Taxonomy" id="200254"/>
    <lineage>
        <taxon>Bacteria</taxon>
        <taxon>Pseudomonadati</taxon>
        <taxon>Pseudomonadota</taxon>
        <taxon>Betaproteobacteria</taxon>
        <taxon>Rhodocyclales</taxon>
        <taxon>Rhodocyclaceae</taxon>
        <taxon>Aromatoleum</taxon>
    </lineage>
</organism>
<evidence type="ECO:0000256" key="1">
    <source>
        <dbReference type="ARBA" id="ARBA00023122"/>
    </source>
</evidence>
<keyword evidence="5" id="KW-1185">Reference proteome</keyword>
<evidence type="ECO:0000313" key="5">
    <source>
        <dbReference type="Proteomes" id="UP000601990"/>
    </source>
</evidence>
<dbReference type="PROSITE" id="PS51371">
    <property type="entry name" value="CBS"/>
    <property type="match status" value="2"/>
</dbReference>
<reference evidence="4" key="1">
    <citation type="submission" date="2019-12" db="EMBL/GenBank/DDBJ databases">
        <title>Comparative genomics gives insights into the taxonomy of the Azoarcus-Aromatoleum group and reveals separate origins of nif in the plant-associated Azoarcus and non-plant-associated Aromatoleum sub-groups.</title>
        <authorList>
            <person name="Lafos M."/>
            <person name="Maluk M."/>
            <person name="Batista M."/>
            <person name="Junghare M."/>
            <person name="Carmona M."/>
            <person name="Faoro H."/>
            <person name="Cruz L.M."/>
            <person name="Battistoni F."/>
            <person name="De Souza E."/>
            <person name="Pedrosa F."/>
            <person name="Chen W.-M."/>
            <person name="Poole P.S."/>
            <person name="Dixon R.A."/>
            <person name="James E.K."/>
        </authorList>
    </citation>
    <scope>NUCLEOTIDE SEQUENCE</scope>
    <source>
        <strain evidence="4">U120</strain>
    </source>
</reference>
<dbReference type="PANTHER" id="PTHR43080:SF26">
    <property type="entry name" value="REGULATORY PROTEIN"/>
    <property type="match status" value="1"/>
</dbReference>
<evidence type="ECO:0000313" key="4">
    <source>
        <dbReference type="EMBL" id="NMF93678.1"/>
    </source>
</evidence>
<dbReference type="EMBL" id="WTVH01000017">
    <property type="protein sequence ID" value="NMF93678.1"/>
    <property type="molecule type" value="Genomic_DNA"/>
</dbReference>
<accession>A0ABX1N326</accession>
<dbReference type="Pfam" id="PF00571">
    <property type="entry name" value="CBS"/>
    <property type="match status" value="2"/>
</dbReference>
<dbReference type="SUPFAM" id="SSF54631">
    <property type="entry name" value="CBS-domain pair"/>
    <property type="match status" value="1"/>
</dbReference>
<proteinExistence type="predicted"/>
<dbReference type="InterPro" id="IPR051257">
    <property type="entry name" value="Diverse_CBS-Domain"/>
</dbReference>
<dbReference type="Gene3D" id="3.10.580.10">
    <property type="entry name" value="CBS-domain"/>
    <property type="match status" value="1"/>
</dbReference>
<evidence type="ECO:0000259" key="3">
    <source>
        <dbReference type="PROSITE" id="PS51371"/>
    </source>
</evidence>
<protein>
    <submittedName>
        <fullName evidence="4">CBS domain-containing protein</fullName>
    </submittedName>
</protein>
<keyword evidence="1 2" id="KW-0129">CBS domain</keyword>
<gene>
    <name evidence="4" type="ORF">GO608_10100</name>
</gene>
<comment type="caution">
    <text evidence="4">The sequence shown here is derived from an EMBL/GenBank/DDBJ whole genome shotgun (WGS) entry which is preliminary data.</text>
</comment>
<evidence type="ECO:0000256" key="2">
    <source>
        <dbReference type="PROSITE-ProRule" id="PRU00703"/>
    </source>
</evidence>
<sequence length="228" mass="24745">MKVRNWMQENPVVVTGDTLLSEAKRLLADHNAQALPVVDDGRLRGLITRSACLRASHFVSRTDNPSEFAFFANRLKVKDLMVRNPATVDAADTMEHCLEKGRELKVGQFPVMENGQVIGIVSANEVLSLAAHFLAAWERRSGVTLAPIKLNPGVIGKIAELVEAAGAEVRAIYPIGRAEPPEYKEGPEKKVIVRFHAQDASAVVAALEGGGFRVLESVEGHAQAPTQH</sequence>
<dbReference type="PANTHER" id="PTHR43080">
    <property type="entry name" value="CBS DOMAIN-CONTAINING PROTEIN CBSX3, MITOCHONDRIAL"/>
    <property type="match status" value="1"/>
</dbReference>
<feature type="domain" description="CBS" evidence="3">
    <location>
        <begin position="7"/>
        <end position="66"/>
    </location>
</feature>
<dbReference type="InterPro" id="IPR000644">
    <property type="entry name" value="CBS_dom"/>
</dbReference>